<proteinExistence type="predicted"/>
<dbReference type="InterPro" id="IPR001810">
    <property type="entry name" value="F-box_dom"/>
</dbReference>
<dbReference type="InterPro" id="IPR011722">
    <property type="entry name" value="Hemimethylated_DNA-bd_dom"/>
</dbReference>
<evidence type="ECO:0000259" key="1">
    <source>
        <dbReference type="PROSITE" id="PS50181"/>
    </source>
</evidence>
<sequence length="651" mass="76022">MEESGASLHRLPSELLQRILSNEAIRWDDCCRLSFVNKRFSVVCGSTNNELWKRKLVQTWPKLFNRLYATLSDDQLSCVVWKHEFKSRYLHGIETSKQLYLLSSKHYYDGEMSNLDFEPFTNIEMKYKHKLSKYFQIDVIEDILDDGNPNDRLTVKYYAEKVMRFLKHQRLRTQWTQYLSQFKMYNDNEIKQAYTMFPTGEENLRSETNVKDEDETDVPGDLVKGAIMLSAWFQPNSYINEATIRRQIELIALLTVDELRAVYPRNQLLVERTGTCLSETESLLLSESLYSPCNCEQILVCLNNVMFIQLKFVGNNVHYYEADNSFIDKVVDRRTGIPISLCVLYQAIAAKLGVRTFLVNFPRHLLIKWKQHPELQGMQQYTYIDVFEGGRFLDHRTLVNLYDPSNLRSVDEVLYSLASPVVIFRRMCNNLIEIGRQQENSNDSLLCLRNALELNLLINPEDIESRMLLSRVYIHLNINLSEVEIMLSEISSRDPPANGIVMFLRQSVDSQLYGKKRAKKTVVKTREKNDVKFAVGMNMHHKRYNYSCVIFGWDPKCAASRDWIIQMGVNNLPNKEKQPFYNVLVDDGSTRYAAQENLEIETHPRLISHSEVGKYFSSFDGRHYVPNEEKRNEYPDDEQFVISLLSQTNDS</sequence>
<feature type="domain" description="F-box" evidence="1">
    <location>
        <begin position="5"/>
        <end position="55"/>
    </location>
</feature>
<dbReference type="InterPro" id="IPR032698">
    <property type="entry name" value="SirB1_N"/>
</dbReference>
<name>A0A443SRE9_9ACAR</name>
<dbReference type="InterPro" id="IPR036623">
    <property type="entry name" value="Hemimethylated_DNA-bd_sf"/>
</dbReference>
<dbReference type="STRING" id="299467.A0A443SRE9"/>
<comment type="caution">
    <text evidence="2">The sequence shown here is derived from an EMBL/GenBank/DDBJ whole genome shotgun (WGS) entry which is preliminary data.</text>
</comment>
<evidence type="ECO:0000313" key="3">
    <source>
        <dbReference type="Proteomes" id="UP000288716"/>
    </source>
</evidence>
<reference evidence="2 3" key="1">
    <citation type="journal article" date="2018" name="Gigascience">
        <title>Genomes of trombidid mites reveal novel predicted allergens and laterally-transferred genes associated with secondary metabolism.</title>
        <authorList>
            <person name="Dong X."/>
            <person name="Chaisiri K."/>
            <person name="Xia D."/>
            <person name="Armstrong S.D."/>
            <person name="Fang Y."/>
            <person name="Donnelly M.J."/>
            <person name="Kadowaki T."/>
            <person name="McGarry J.W."/>
            <person name="Darby A.C."/>
            <person name="Makepeace B.L."/>
        </authorList>
    </citation>
    <scope>NUCLEOTIDE SEQUENCE [LARGE SCALE GENOMIC DNA]</scope>
    <source>
        <strain evidence="2">UoL-UT</strain>
    </source>
</reference>
<accession>A0A443SRE9</accession>
<dbReference type="PROSITE" id="PS50181">
    <property type="entry name" value="FBOX"/>
    <property type="match status" value="1"/>
</dbReference>
<organism evidence="2 3">
    <name type="scientific">Leptotrombidium deliense</name>
    <dbReference type="NCBI Taxonomy" id="299467"/>
    <lineage>
        <taxon>Eukaryota</taxon>
        <taxon>Metazoa</taxon>
        <taxon>Ecdysozoa</taxon>
        <taxon>Arthropoda</taxon>
        <taxon>Chelicerata</taxon>
        <taxon>Arachnida</taxon>
        <taxon>Acari</taxon>
        <taxon>Acariformes</taxon>
        <taxon>Trombidiformes</taxon>
        <taxon>Prostigmata</taxon>
        <taxon>Anystina</taxon>
        <taxon>Parasitengona</taxon>
        <taxon>Trombiculoidea</taxon>
        <taxon>Trombiculidae</taxon>
        <taxon>Leptotrombidium</taxon>
    </lineage>
</organism>
<dbReference type="Pfam" id="PF08755">
    <property type="entry name" value="YccV-like"/>
    <property type="match status" value="1"/>
</dbReference>
<dbReference type="NCBIfam" id="TIGR02097">
    <property type="entry name" value="yccV"/>
    <property type="match status" value="1"/>
</dbReference>
<dbReference type="InterPro" id="IPR036047">
    <property type="entry name" value="F-box-like_dom_sf"/>
</dbReference>
<dbReference type="OrthoDB" id="28868at2759"/>
<evidence type="ECO:0000313" key="2">
    <source>
        <dbReference type="EMBL" id="RWS30087.1"/>
    </source>
</evidence>
<dbReference type="AlphaFoldDB" id="A0A443SRE9"/>
<dbReference type="Gene3D" id="2.30.30.390">
    <property type="entry name" value="Hemimethylated DNA-binding domain"/>
    <property type="match status" value="1"/>
</dbReference>
<gene>
    <name evidence="2" type="ORF">B4U80_09606</name>
</gene>
<dbReference type="EMBL" id="NCKV01000649">
    <property type="protein sequence ID" value="RWS30087.1"/>
    <property type="molecule type" value="Genomic_DNA"/>
</dbReference>
<keyword evidence="3" id="KW-1185">Reference proteome</keyword>
<dbReference type="SUPFAM" id="SSF141255">
    <property type="entry name" value="YccV-like"/>
    <property type="match status" value="1"/>
</dbReference>
<dbReference type="SMART" id="SM00992">
    <property type="entry name" value="YccV-like"/>
    <property type="match status" value="1"/>
</dbReference>
<dbReference type="PANTHER" id="PTHR31350">
    <property type="entry name" value="SI:DKEY-261L7.2"/>
    <property type="match status" value="1"/>
</dbReference>
<dbReference type="PANTHER" id="PTHR31350:SF21">
    <property type="entry name" value="F-BOX ONLY PROTEIN 21"/>
    <property type="match status" value="1"/>
</dbReference>
<dbReference type="GO" id="GO:0003677">
    <property type="term" value="F:DNA binding"/>
    <property type="evidence" value="ECO:0007669"/>
    <property type="project" value="InterPro"/>
</dbReference>
<dbReference type="SUPFAM" id="SSF81383">
    <property type="entry name" value="F-box domain"/>
    <property type="match status" value="1"/>
</dbReference>
<protein>
    <submittedName>
        <fullName evidence="2">F-box only protein 21-like protein</fullName>
    </submittedName>
</protein>
<dbReference type="Proteomes" id="UP000288716">
    <property type="component" value="Unassembled WGS sequence"/>
</dbReference>
<dbReference type="Pfam" id="PF13369">
    <property type="entry name" value="Transglut_core2"/>
    <property type="match status" value="1"/>
</dbReference>
<dbReference type="VEuPathDB" id="VectorBase:LDEU001957"/>